<protein>
    <submittedName>
        <fullName evidence="3">Uncharacterized protein</fullName>
    </submittedName>
</protein>
<dbReference type="EMBL" id="CAJNOK010018917">
    <property type="protein sequence ID" value="CAF1290725.1"/>
    <property type="molecule type" value="Genomic_DNA"/>
</dbReference>
<dbReference type="EMBL" id="CAJOBC010001839">
    <property type="protein sequence ID" value="CAF3701677.1"/>
    <property type="molecule type" value="Genomic_DNA"/>
</dbReference>
<dbReference type="EMBL" id="CAJNOQ010001839">
    <property type="protein sequence ID" value="CAF0922551.1"/>
    <property type="molecule type" value="Genomic_DNA"/>
</dbReference>
<keyword evidence="2" id="KW-1133">Transmembrane helix</keyword>
<evidence type="ECO:0000313" key="7">
    <source>
        <dbReference type="Proteomes" id="UP000663829"/>
    </source>
</evidence>
<proteinExistence type="predicted"/>
<evidence type="ECO:0000256" key="2">
    <source>
        <dbReference type="SAM" id="Phobius"/>
    </source>
</evidence>
<dbReference type="Proteomes" id="UP000677228">
    <property type="component" value="Unassembled WGS sequence"/>
</dbReference>
<reference evidence="3" key="1">
    <citation type="submission" date="2021-02" db="EMBL/GenBank/DDBJ databases">
        <authorList>
            <person name="Nowell W R."/>
        </authorList>
    </citation>
    <scope>NUCLEOTIDE SEQUENCE</scope>
</reference>
<organism evidence="3 7">
    <name type="scientific">Didymodactylos carnosus</name>
    <dbReference type="NCBI Taxonomy" id="1234261"/>
    <lineage>
        <taxon>Eukaryota</taxon>
        <taxon>Metazoa</taxon>
        <taxon>Spiralia</taxon>
        <taxon>Gnathifera</taxon>
        <taxon>Rotifera</taxon>
        <taxon>Eurotatoria</taxon>
        <taxon>Bdelloidea</taxon>
        <taxon>Philodinida</taxon>
        <taxon>Philodinidae</taxon>
        <taxon>Didymodactylos</taxon>
    </lineage>
</organism>
<feature type="transmembrane region" description="Helical" evidence="2">
    <location>
        <begin position="122"/>
        <end position="140"/>
    </location>
</feature>
<name>A0A814B0E6_9BILA</name>
<evidence type="ECO:0000313" key="5">
    <source>
        <dbReference type="EMBL" id="CAF3701677.1"/>
    </source>
</evidence>
<evidence type="ECO:0000313" key="6">
    <source>
        <dbReference type="EMBL" id="CAF4095524.1"/>
    </source>
</evidence>
<dbReference type="Proteomes" id="UP000663829">
    <property type="component" value="Unassembled WGS sequence"/>
</dbReference>
<keyword evidence="2" id="KW-0812">Transmembrane</keyword>
<keyword evidence="2" id="KW-0472">Membrane</keyword>
<dbReference type="Proteomes" id="UP000681722">
    <property type="component" value="Unassembled WGS sequence"/>
</dbReference>
<dbReference type="OrthoDB" id="10021012at2759"/>
<feature type="region of interest" description="Disordered" evidence="1">
    <location>
        <begin position="270"/>
        <end position="290"/>
    </location>
</feature>
<evidence type="ECO:0000256" key="1">
    <source>
        <dbReference type="SAM" id="MobiDB-lite"/>
    </source>
</evidence>
<gene>
    <name evidence="3" type="ORF">GPM918_LOCUS9736</name>
    <name evidence="4" type="ORF">OVA965_LOCUS28081</name>
    <name evidence="5" type="ORF">SRO942_LOCUS9737</name>
    <name evidence="6" type="ORF">TMI583_LOCUS28828</name>
</gene>
<accession>A0A814B0E6</accession>
<evidence type="ECO:0000313" key="4">
    <source>
        <dbReference type="EMBL" id="CAF1290725.1"/>
    </source>
</evidence>
<comment type="caution">
    <text evidence="3">The sequence shown here is derived from an EMBL/GenBank/DDBJ whole genome shotgun (WGS) entry which is preliminary data.</text>
</comment>
<sequence>MTPLNSNYSEKLNETLIQVIFTNTHCLDLTLLFSTSINDSSNSIKYSITFRSFGAEAYRFGSFLTGNETITINYIQLNENIDCADGLYITCIYYIEPRFDPICKDLKFDDGRHSVSPSYNPLFVPLMYALSIFMLFPVIIQHHRKKTKLLLARQQQIRRLSLTITNVDPNENHELFTKQILSKITNRNYLNTATTSFSSLDKYISNSSDLIDHNEQEDDDDNNCPNANDSIEHLLSSKPWLTVNGEPISDQQTFYNPNNDLPQPFNLFKQNSFPSSRKRRSESSINKSDEQIYENNYTNRKEGDIRLPLCIDDNKQYLRPKSKVNLYLSSSPNLFESDV</sequence>
<evidence type="ECO:0000313" key="3">
    <source>
        <dbReference type="EMBL" id="CAF0922551.1"/>
    </source>
</evidence>
<keyword evidence="7" id="KW-1185">Reference proteome</keyword>
<dbReference type="Proteomes" id="UP000682733">
    <property type="component" value="Unassembled WGS sequence"/>
</dbReference>
<dbReference type="AlphaFoldDB" id="A0A814B0E6"/>
<dbReference type="EMBL" id="CAJOBA010040486">
    <property type="protein sequence ID" value="CAF4095524.1"/>
    <property type="molecule type" value="Genomic_DNA"/>
</dbReference>